<evidence type="ECO:0000313" key="1">
    <source>
        <dbReference type="EMBL" id="KKZ68151.1"/>
    </source>
</evidence>
<dbReference type="Proteomes" id="UP000034164">
    <property type="component" value="Unassembled WGS sequence"/>
</dbReference>
<dbReference type="VEuPathDB" id="FungiDB:EMCG_06173"/>
<organism evidence="1 2">
    <name type="scientific">[Emmonsia] crescens</name>
    <dbReference type="NCBI Taxonomy" id="73230"/>
    <lineage>
        <taxon>Eukaryota</taxon>
        <taxon>Fungi</taxon>
        <taxon>Dikarya</taxon>
        <taxon>Ascomycota</taxon>
        <taxon>Pezizomycotina</taxon>
        <taxon>Eurotiomycetes</taxon>
        <taxon>Eurotiomycetidae</taxon>
        <taxon>Onygenales</taxon>
        <taxon>Ajellomycetaceae</taxon>
        <taxon>Emergomyces</taxon>
    </lineage>
</organism>
<dbReference type="EMBL" id="LCZI01000150">
    <property type="protein sequence ID" value="KKZ68151.1"/>
    <property type="molecule type" value="Genomic_DNA"/>
</dbReference>
<protein>
    <submittedName>
        <fullName evidence="1">Uncharacterized protein</fullName>
    </submittedName>
</protein>
<name>A0A0G2JBV7_9EURO</name>
<gene>
    <name evidence="1" type="ORF">EMCG_06173</name>
</gene>
<dbReference type="OrthoDB" id="10009520at2759"/>
<reference evidence="2" key="1">
    <citation type="journal article" date="2015" name="PLoS Genet.">
        <title>The dynamic genome and transcriptome of the human fungal pathogen Blastomyces and close relative Emmonsia.</title>
        <authorList>
            <person name="Munoz J.F."/>
            <person name="Gauthier G.M."/>
            <person name="Desjardins C.A."/>
            <person name="Gallo J.E."/>
            <person name="Holder J."/>
            <person name="Sullivan T.D."/>
            <person name="Marty A.J."/>
            <person name="Carmen J.C."/>
            <person name="Chen Z."/>
            <person name="Ding L."/>
            <person name="Gujja S."/>
            <person name="Magrini V."/>
            <person name="Misas E."/>
            <person name="Mitreva M."/>
            <person name="Priest M."/>
            <person name="Saif S."/>
            <person name="Whiston E.A."/>
            <person name="Young S."/>
            <person name="Zeng Q."/>
            <person name="Goldman W.E."/>
            <person name="Mardis E.R."/>
            <person name="Taylor J.W."/>
            <person name="McEwen J.G."/>
            <person name="Clay O.K."/>
            <person name="Klein B.S."/>
            <person name="Cuomo C.A."/>
        </authorList>
    </citation>
    <scope>NUCLEOTIDE SEQUENCE [LARGE SCALE GENOMIC DNA]</scope>
    <source>
        <strain evidence="2">UAMH 3008</strain>
    </source>
</reference>
<comment type="caution">
    <text evidence="1">The sequence shown here is derived from an EMBL/GenBank/DDBJ whole genome shotgun (WGS) entry which is preliminary data.</text>
</comment>
<dbReference type="AlphaFoldDB" id="A0A0G2JBV7"/>
<sequence length="129" mass="15106">MITCALEENIITLDIISTLKKILIEESEKQYETALRIVRMRELKLETETAIVKKDCTVCLTQTEDSIFTNLHKSRTCMKYNDKILKEYEVLRKLKKKLDIKNCLKCMTLLKKTESCNHIMCDDCKAHLC</sequence>
<accession>A0A0G2JBV7</accession>
<proteinExistence type="predicted"/>
<dbReference type="SUPFAM" id="SSF57850">
    <property type="entry name" value="RING/U-box"/>
    <property type="match status" value="1"/>
</dbReference>
<evidence type="ECO:0000313" key="2">
    <source>
        <dbReference type="Proteomes" id="UP000034164"/>
    </source>
</evidence>